<reference evidence="1 2" key="1">
    <citation type="submission" date="2019-05" db="EMBL/GenBank/DDBJ databases">
        <title>Complete genome sequence of Pseudoalteromonas sp. 16-SW-7(T) isolated from the Okhotsk Sea, Russia.</title>
        <authorList>
            <person name="Nguyen T.H."/>
            <person name="Nedashkovskaya O.I."/>
            <person name="Kim S.-G."/>
        </authorList>
    </citation>
    <scope>NUCLEOTIDE SEQUENCE [LARGE SCALE GENOMIC DNA]</scope>
    <source>
        <strain evidence="1 2">16-SW-7</strain>
    </source>
</reference>
<dbReference type="GeneID" id="88777790"/>
<protein>
    <submittedName>
        <fullName evidence="1">Glycosaminoglycan attachment protein</fullName>
    </submittedName>
</protein>
<dbReference type="EMBL" id="CP040559">
    <property type="protein sequence ID" value="QCU76577.1"/>
    <property type="molecule type" value="Genomic_DNA"/>
</dbReference>
<evidence type="ECO:0000313" key="2">
    <source>
        <dbReference type="Proteomes" id="UP000310065"/>
    </source>
</evidence>
<evidence type="ECO:0000313" key="1">
    <source>
        <dbReference type="EMBL" id="QCU76577.1"/>
    </source>
</evidence>
<dbReference type="RefSeq" id="WP_138490333.1">
    <property type="nucleotide sequence ID" value="NZ_CP040559.1"/>
</dbReference>
<gene>
    <name evidence="1" type="ORF">FFU37_19170</name>
</gene>
<name>A0A4P9J6I3_9GAMM</name>
<sequence>MDEIKVLDLDPKRFNALAAQSRSPAAAYISEELAYYTDDNEIVLGLVLRDTIDNDFVGVLFGRDEGDRFRAFDVEASIETQEEATNWVKGGIKWHVGQGKKEFPQGDNQKNVDLFTPVVPARKQHLYFSKLSQEEAFAPAKTVINELMSHFVDIDGNFVEQFQSTGFDARLWELYLNTYLNEEQLFFDREYNAPDFIVEKYGQKVAIEAVIVGRKPDNPVSAFKVEPKYLDPSEIKEKHENEMPIKFGSPLYSKLKKEYWNLEHVKGNPLVFAIADFHDDQSMQWSSNALINYLYGVKHEFNYDKDGKLVISALKIDKHELNGKEIPSGYFFQPDTENVSAIIFSASGTISKFNRIGKQAGFGGDNIIMQRIGMYHDHNPDASLPKMFMYQVTTESKETWAEGLSMFHNPNAKFPVSEELFPSIAHHHFDDGQIVSSLPEFHPYSSTTINMKLTK</sequence>
<accession>A0A4P9J6I3</accession>
<dbReference type="AlphaFoldDB" id="A0A4P9J6I3"/>
<dbReference type="KEGG" id="pdv:FFU37_19170"/>
<proteinExistence type="predicted"/>
<dbReference type="Proteomes" id="UP000310065">
    <property type="component" value="Chromosome S1"/>
</dbReference>
<organism evidence="1 2">
    <name type="scientific">Pseudoalteromonas distincta</name>
    <dbReference type="NCBI Taxonomy" id="77608"/>
    <lineage>
        <taxon>Bacteria</taxon>
        <taxon>Pseudomonadati</taxon>
        <taxon>Pseudomonadota</taxon>
        <taxon>Gammaproteobacteria</taxon>
        <taxon>Alteromonadales</taxon>
        <taxon>Pseudoalteromonadaceae</taxon>
        <taxon>Pseudoalteromonas</taxon>
    </lineage>
</organism>